<feature type="region of interest" description="Disordered" evidence="1">
    <location>
        <begin position="577"/>
        <end position="632"/>
    </location>
</feature>
<dbReference type="InterPro" id="IPR008266">
    <property type="entry name" value="Tyr_kinase_AS"/>
</dbReference>
<dbReference type="SUPFAM" id="SSF56112">
    <property type="entry name" value="Protein kinase-like (PK-like)"/>
    <property type="match status" value="1"/>
</dbReference>
<proteinExistence type="predicted"/>
<organism evidence="2 3">
    <name type="scientific">Ceraceosorus guamensis</name>
    <dbReference type="NCBI Taxonomy" id="1522189"/>
    <lineage>
        <taxon>Eukaryota</taxon>
        <taxon>Fungi</taxon>
        <taxon>Dikarya</taxon>
        <taxon>Basidiomycota</taxon>
        <taxon>Ustilaginomycotina</taxon>
        <taxon>Exobasidiomycetes</taxon>
        <taxon>Ceraceosorales</taxon>
        <taxon>Ceraceosoraceae</taxon>
        <taxon>Ceraceosorus</taxon>
    </lineage>
</organism>
<feature type="compositionally biased region" description="Low complexity" evidence="1">
    <location>
        <begin position="617"/>
        <end position="632"/>
    </location>
</feature>
<protein>
    <submittedName>
        <fullName evidence="2">Uncharacterized protein</fullName>
    </submittedName>
</protein>
<dbReference type="InterPro" id="IPR011009">
    <property type="entry name" value="Kinase-like_dom_sf"/>
</dbReference>
<feature type="compositionally biased region" description="Polar residues" evidence="1">
    <location>
        <begin position="581"/>
        <end position="600"/>
    </location>
</feature>
<evidence type="ECO:0000313" key="2">
    <source>
        <dbReference type="EMBL" id="PWN39043.1"/>
    </source>
</evidence>
<dbReference type="Proteomes" id="UP000245783">
    <property type="component" value="Unassembled WGS sequence"/>
</dbReference>
<dbReference type="EMBL" id="KZ819502">
    <property type="protein sequence ID" value="PWN39043.1"/>
    <property type="molecule type" value="Genomic_DNA"/>
</dbReference>
<keyword evidence="3" id="KW-1185">Reference proteome</keyword>
<evidence type="ECO:0000313" key="3">
    <source>
        <dbReference type="Proteomes" id="UP000245783"/>
    </source>
</evidence>
<accession>A0A316VRK9</accession>
<dbReference type="Gene3D" id="1.10.510.10">
    <property type="entry name" value="Transferase(Phosphotransferase) domain 1"/>
    <property type="match status" value="1"/>
</dbReference>
<dbReference type="RefSeq" id="XP_025366203.1">
    <property type="nucleotide sequence ID" value="XM_025514952.1"/>
</dbReference>
<dbReference type="InParanoid" id="A0A316VRK9"/>
<sequence length="775" mass="83766">MAPFAWKAEPGYLDQWLYHLTWSGNPQAFDGKFQQLAQYTTFDSPSAYRLYRRKEEYLAVSQLPLSEQGSEAEGVEQVLDRRCVQRFHAKFAKVDTSDSQVTSSTSASASASCSSHFVPALEIDGIHSSPLDLVFFAAERFNAALARGDLTGNDTATANSVNTKIRSQIFHEARRQWAVEATLCENVVSPLLEIAQGLVNAVLYRESQHDPLAAPDSPPAAPLKQVAWLNETQSPENAPALQSAFLQARKRGARWDYALFDFEPIQGTPNCQNARIVAVVEVKRRLPANVLQDLLALANTGVALREGLGRRNSQGEGPPAHERLLAQIVSYCAHTGVRTGAIFTGSVLLVVDLDGEPEGKMKITLRTPVIASPHAMVDDPQLQSLHVDARSNLPSQLTALILHALQRMDSLGARTRRMGQSILICEPALAQSGLQNVNVGSSGVRYSQRLRNKRASGGDASGSSANQGQRVDAFAMDSERSDAAEIVVDNTPLFDGASAGVHKASFQSASNIVAGTNSMERLLAKLYDSPTMAHHRDADESEQCLASHEIGVYSALRALQGRYVPHLFGLLRLPPTPKEAASSQPEHVRGMSSSGSSAGNKTPPPLAVGIETPPLTASPSSSKGSTTATASSPPKIMGLLLEDVGQTLASLTFDQLEHLLLQADDEARRPLGSQHAEISDWVKAKFIETGKQLHGHGVLHRDIRAANMCLRVQGGSLQALLIDFHLAAFTDPLRCKEECKRELGKIADVVEHVVQTLFARSAEQGSVSSSTMRDT</sequence>
<gene>
    <name evidence="2" type="ORF">IE81DRAFT_326938</name>
</gene>
<dbReference type="OrthoDB" id="4062651at2759"/>
<dbReference type="PROSITE" id="PS00109">
    <property type="entry name" value="PROTEIN_KINASE_TYR"/>
    <property type="match status" value="1"/>
</dbReference>
<evidence type="ECO:0000256" key="1">
    <source>
        <dbReference type="SAM" id="MobiDB-lite"/>
    </source>
</evidence>
<dbReference type="AlphaFoldDB" id="A0A316VRK9"/>
<dbReference type="GeneID" id="37036822"/>
<dbReference type="GO" id="GO:0004672">
    <property type="term" value="F:protein kinase activity"/>
    <property type="evidence" value="ECO:0007669"/>
    <property type="project" value="InterPro"/>
</dbReference>
<reference evidence="2 3" key="1">
    <citation type="journal article" date="2018" name="Mol. Biol. Evol.">
        <title>Broad Genomic Sampling Reveals a Smut Pathogenic Ancestry of the Fungal Clade Ustilaginomycotina.</title>
        <authorList>
            <person name="Kijpornyongpan T."/>
            <person name="Mondo S.J."/>
            <person name="Barry K."/>
            <person name="Sandor L."/>
            <person name="Lee J."/>
            <person name="Lipzen A."/>
            <person name="Pangilinan J."/>
            <person name="LaButti K."/>
            <person name="Hainaut M."/>
            <person name="Henrissat B."/>
            <person name="Grigoriev I.V."/>
            <person name="Spatafora J.W."/>
            <person name="Aime M.C."/>
        </authorList>
    </citation>
    <scope>NUCLEOTIDE SEQUENCE [LARGE SCALE GENOMIC DNA]</scope>
    <source>
        <strain evidence="2 3">MCA 4658</strain>
    </source>
</reference>
<name>A0A316VRK9_9BASI</name>